<dbReference type="SUPFAM" id="SSF46689">
    <property type="entry name" value="Homeodomain-like"/>
    <property type="match status" value="1"/>
</dbReference>
<evidence type="ECO:0000313" key="7">
    <source>
        <dbReference type="Proteomes" id="UP001595751"/>
    </source>
</evidence>
<dbReference type="Proteomes" id="UP001595751">
    <property type="component" value="Unassembled WGS sequence"/>
</dbReference>
<reference evidence="7" key="1">
    <citation type="journal article" date="2019" name="Int. J. Syst. Evol. Microbiol.">
        <title>The Global Catalogue of Microorganisms (GCM) 10K type strain sequencing project: providing services to taxonomists for standard genome sequencing and annotation.</title>
        <authorList>
            <consortium name="The Broad Institute Genomics Platform"/>
            <consortium name="The Broad Institute Genome Sequencing Center for Infectious Disease"/>
            <person name="Wu L."/>
            <person name="Ma J."/>
        </authorList>
    </citation>
    <scope>NUCLEOTIDE SEQUENCE [LARGE SCALE GENOMIC DNA]</scope>
    <source>
        <strain evidence="7">CCUG 53252</strain>
    </source>
</reference>
<dbReference type="SUPFAM" id="SSF48498">
    <property type="entry name" value="Tetracyclin repressor-like, C-terminal domain"/>
    <property type="match status" value="1"/>
</dbReference>
<dbReference type="InterPro" id="IPR050109">
    <property type="entry name" value="HTH-type_TetR-like_transc_reg"/>
</dbReference>
<accession>A0ABV7ZMA0</accession>
<dbReference type="RefSeq" id="WP_065421536.1">
    <property type="nucleotide sequence ID" value="NZ_CP047211.1"/>
</dbReference>
<dbReference type="Gene3D" id="1.10.357.10">
    <property type="entry name" value="Tetracycline Repressor, domain 2"/>
    <property type="match status" value="1"/>
</dbReference>
<name>A0ABV7ZMA0_9CORY</name>
<keyword evidence="1" id="KW-0805">Transcription regulation</keyword>
<evidence type="ECO:0000256" key="3">
    <source>
        <dbReference type="ARBA" id="ARBA00023163"/>
    </source>
</evidence>
<feature type="domain" description="HTH tetR-type" evidence="5">
    <location>
        <begin position="10"/>
        <end position="70"/>
    </location>
</feature>
<evidence type="ECO:0000259" key="5">
    <source>
        <dbReference type="PROSITE" id="PS50977"/>
    </source>
</evidence>
<evidence type="ECO:0000313" key="6">
    <source>
        <dbReference type="EMBL" id="MFC3849384.1"/>
    </source>
</evidence>
<evidence type="ECO:0000256" key="4">
    <source>
        <dbReference type="PROSITE-ProRule" id="PRU00335"/>
    </source>
</evidence>
<gene>
    <name evidence="6" type="ORF">ACFORJ_04290</name>
</gene>
<dbReference type="InterPro" id="IPR001647">
    <property type="entry name" value="HTH_TetR"/>
</dbReference>
<feature type="DNA-binding region" description="H-T-H motif" evidence="4">
    <location>
        <begin position="33"/>
        <end position="52"/>
    </location>
</feature>
<comment type="caution">
    <text evidence="6">The sequence shown here is derived from an EMBL/GenBank/DDBJ whole genome shotgun (WGS) entry which is preliminary data.</text>
</comment>
<dbReference type="PROSITE" id="PS50977">
    <property type="entry name" value="HTH_TETR_2"/>
    <property type="match status" value="1"/>
</dbReference>
<keyword evidence="3" id="KW-0804">Transcription</keyword>
<dbReference type="InterPro" id="IPR009057">
    <property type="entry name" value="Homeodomain-like_sf"/>
</dbReference>
<dbReference type="EMBL" id="JBHRZN010000001">
    <property type="protein sequence ID" value="MFC3849384.1"/>
    <property type="molecule type" value="Genomic_DNA"/>
</dbReference>
<protein>
    <submittedName>
        <fullName evidence="6">TetR/AcrR family transcriptional regulator</fullName>
    </submittedName>
</protein>
<evidence type="ECO:0000256" key="2">
    <source>
        <dbReference type="ARBA" id="ARBA00023125"/>
    </source>
</evidence>
<proteinExistence type="predicted"/>
<sequence length="211" mass="22867">MTGKRELHRRKLEKDIRTIGRKQLAEVGPVALSMRAITRELGMVSSAVYRYYPSKEALITALIEESYGDLAERLEAIGGEVPAETWRRRADELRAWALASPHDFQLIYGTPIPDYTAPPETIPLAARVAACFLDLAPDAPAMPVDAALAEQLEPIGGDRAAAPLAAMSQLIGALTLELGGHFTGTADPADLLWTHIVRTQIRMLGLDADGS</sequence>
<dbReference type="InterPro" id="IPR036271">
    <property type="entry name" value="Tet_transcr_reg_TetR-rel_C_sf"/>
</dbReference>
<dbReference type="Pfam" id="PF13305">
    <property type="entry name" value="TetR_C_33"/>
    <property type="match status" value="1"/>
</dbReference>
<dbReference type="PANTHER" id="PTHR30055">
    <property type="entry name" value="HTH-TYPE TRANSCRIPTIONAL REGULATOR RUTR"/>
    <property type="match status" value="1"/>
</dbReference>
<keyword evidence="7" id="KW-1185">Reference proteome</keyword>
<evidence type="ECO:0000256" key="1">
    <source>
        <dbReference type="ARBA" id="ARBA00023015"/>
    </source>
</evidence>
<dbReference type="Pfam" id="PF00440">
    <property type="entry name" value="TetR_N"/>
    <property type="match status" value="1"/>
</dbReference>
<dbReference type="InterPro" id="IPR025996">
    <property type="entry name" value="MT1864/Rv1816-like_C"/>
</dbReference>
<organism evidence="6 7">
    <name type="scientific">Corynebacterium hansenii</name>
    <dbReference type="NCBI Taxonomy" id="394964"/>
    <lineage>
        <taxon>Bacteria</taxon>
        <taxon>Bacillati</taxon>
        <taxon>Actinomycetota</taxon>
        <taxon>Actinomycetes</taxon>
        <taxon>Mycobacteriales</taxon>
        <taxon>Corynebacteriaceae</taxon>
        <taxon>Corynebacterium</taxon>
    </lineage>
</organism>
<keyword evidence="2 4" id="KW-0238">DNA-binding</keyword>
<dbReference type="PANTHER" id="PTHR30055:SF243">
    <property type="entry name" value="HTH-TYPE TRANSCRIPTIONAL REGULATOR RV1816"/>
    <property type="match status" value="1"/>
</dbReference>